<evidence type="ECO:0000256" key="4">
    <source>
        <dbReference type="ARBA" id="ARBA00023242"/>
    </source>
</evidence>
<dbReference type="SUPFAM" id="SSF55315">
    <property type="entry name" value="L30e-like"/>
    <property type="match status" value="1"/>
</dbReference>
<dbReference type="PANTHER" id="PTHR23105">
    <property type="entry name" value="RIBOSOMAL PROTEIN L7AE FAMILY MEMBER"/>
    <property type="match status" value="1"/>
</dbReference>
<keyword evidence="8" id="KW-0689">Ribosomal protein</keyword>
<dbReference type="GO" id="GO:0003723">
    <property type="term" value="F:RNA binding"/>
    <property type="evidence" value="ECO:0007669"/>
    <property type="project" value="UniProtKB-UniRule"/>
</dbReference>
<dbReference type="InterPro" id="IPR004038">
    <property type="entry name" value="Ribosomal_eL8/eL30/eS12/Gad45"/>
</dbReference>
<evidence type="ECO:0000256" key="1">
    <source>
        <dbReference type="ARBA" id="ARBA00004604"/>
    </source>
</evidence>
<dbReference type="Pfam" id="PF01248">
    <property type="entry name" value="Ribosomal_L7Ae"/>
    <property type="match status" value="1"/>
</dbReference>
<sequence>MSSPMDVPRAVWPLADDTLTYDLLELLHAAKQYGLLKKGTNRVQKCVNRGGAEIVILGADTNPIALVSHLPRLCEEKNIPCVYVPSKLAMGRACGRDGPIIAACIKLDPLADDLSDVIQQIKERVEALAI</sequence>
<dbReference type="InterPro" id="IPR029064">
    <property type="entry name" value="Ribosomal_eL30-like_sf"/>
</dbReference>
<feature type="domain" description="Ribosomal protein eL8/eL30/eS12/Gadd45" evidence="7">
    <location>
        <begin position="24"/>
        <end position="106"/>
    </location>
</feature>
<evidence type="ECO:0000256" key="6">
    <source>
        <dbReference type="RuleBase" id="RU366039"/>
    </source>
</evidence>
<keyword evidence="4 6" id="KW-0539">Nucleus</keyword>
<comment type="function">
    <text evidence="6">Required for ribosome biogenesis. Part of a complex which catalyzes pseudouridylation of rRNA. This involves the isomerization of uridine such that the ribose is subsequently attached to C5, instead of the normal N1. Pseudouridine ('psi') residues may serve to stabilize the conformation of rRNAs.</text>
</comment>
<evidence type="ECO:0000256" key="5">
    <source>
        <dbReference type="ARBA" id="ARBA00023274"/>
    </source>
</evidence>
<dbReference type="AlphaFoldDB" id="A0A9W9UKN8"/>
<dbReference type="GO" id="GO:0005840">
    <property type="term" value="C:ribosome"/>
    <property type="evidence" value="ECO:0007669"/>
    <property type="project" value="UniProtKB-KW"/>
</dbReference>
<organism evidence="8 9">
    <name type="scientific">Penicillium brevicompactum</name>
    <dbReference type="NCBI Taxonomy" id="5074"/>
    <lineage>
        <taxon>Eukaryota</taxon>
        <taxon>Fungi</taxon>
        <taxon>Dikarya</taxon>
        <taxon>Ascomycota</taxon>
        <taxon>Pezizomycotina</taxon>
        <taxon>Eurotiomycetes</taxon>
        <taxon>Eurotiomycetidae</taxon>
        <taxon>Eurotiales</taxon>
        <taxon>Aspergillaceae</taxon>
        <taxon>Penicillium</taxon>
    </lineage>
</organism>
<dbReference type="GO" id="GO:0031120">
    <property type="term" value="P:snRNA pseudouridine synthesis"/>
    <property type="evidence" value="ECO:0007669"/>
    <property type="project" value="UniProtKB-UniRule"/>
</dbReference>
<comment type="function">
    <text evidence="6">Common component of the spliceosome and rRNA processing machinery.</text>
</comment>
<dbReference type="EMBL" id="JAPZBQ010000002">
    <property type="protein sequence ID" value="KAJ5345986.1"/>
    <property type="molecule type" value="Genomic_DNA"/>
</dbReference>
<proteinExistence type="inferred from homology"/>
<keyword evidence="3 6" id="KW-0694">RNA-binding</keyword>
<dbReference type="InterPro" id="IPR050257">
    <property type="entry name" value="eL8/uL1-like"/>
</dbReference>
<dbReference type="InterPro" id="IPR018492">
    <property type="entry name" value="Ribosomal_eL8/Nhp2"/>
</dbReference>
<evidence type="ECO:0000313" key="8">
    <source>
        <dbReference type="EMBL" id="KAJ5345986.1"/>
    </source>
</evidence>
<comment type="subcellular location">
    <subcellularLocation>
        <location evidence="1 6">Nucleus</location>
        <location evidence="1 6">Nucleolus</location>
    </subcellularLocation>
</comment>
<evidence type="ECO:0000313" key="9">
    <source>
        <dbReference type="Proteomes" id="UP001147695"/>
    </source>
</evidence>
<name>A0A9W9UKN8_PENBR</name>
<comment type="similarity">
    <text evidence="2 6">Belongs to the eukaryotic ribosomal protein eL8 family.</text>
</comment>
<reference evidence="8" key="2">
    <citation type="journal article" date="2023" name="IMA Fungus">
        <title>Comparative genomic study of the Penicillium genus elucidates a diverse pangenome and 15 lateral gene transfer events.</title>
        <authorList>
            <person name="Petersen C."/>
            <person name="Sorensen T."/>
            <person name="Nielsen M.R."/>
            <person name="Sondergaard T.E."/>
            <person name="Sorensen J.L."/>
            <person name="Fitzpatrick D.A."/>
            <person name="Frisvad J.C."/>
            <person name="Nielsen K.L."/>
        </authorList>
    </citation>
    <scope>NUCLEOTIDE SEQUENCE</scope>
    <source>
        <strain evidence="8">IBT 35673</strain>
    </source>
</reference>
<protein>
    <recommendedName>
        <fullName evidence="6">H/ACA ribonucleoprotein complex subunit 2</fullName>
    </recommendedName>
    <alternativeName>
        <fullName evidence="6">Nucleolar protein family A member 2</fullName>
    </alternativeName>
</protein>
<keyword evidence="5 6" id="KW-0687">Ribonucleoprotein</keyword>
<reference evidence="8" key="1">
    <citation type="submission" date="2022-12" db="EMBL/GenBank/DDBJ databases">
        <authorList>
            <person name="Petersen C."/>
        </authorList>
    </citation>
    <scope>NUCLEOTIDE SEQUENCE</scope>
    <source>
        <strain evidence="8">IBT 35673</strain>
    </source>
</reference>
<dbReference type="Proteomes" id="UP001147695">
    <property type="component" value="Unassembled WGS sequence"/>
</dbReference>
<dbReference type="PRINTS" id="PR00881">
    <property type="entry name" value="L7ARS6FAMILY"/>
</dbReference>
<evidence type="ECO:0000256" key="3">
    <source>
        <dbReference type="ARBA" id="ARBA00022884"/>
    </source>
</evidence>
<dbReference type="PRINTS" id="PR00883">
    <property type="entry name" value="NUCLEARHMG"/>
</dbReference>
<evidence type="ECO:0000259" key="7">
    <source>
        <dbReference type="Pfam" id="PF01248"/>
    </source>
</evidence>
<accession>A0A9W9UKN8</accession>
<dbReference type="InterPro" id="IPR002415">
    <property type="entry name" value="H/ACA_rnp_Nhp2-like"/>
</dbReference>
<dbReference type="GO" id="GO:0000398">
    <property type="term" value="P:mRNA splicing, via spliceosome"/>
    <property type="evidence" value="ECO:0007669"/>
    <property type="project" value="UniProtKB-UniRule"/>
</dbReference>
<gene>
    <name evidence="8" type="ORF">N7452_003990</name>
</gene>
<comment type="caution">
    <text evidence="8">The sequence shown here is derived from an EMBL/GenBank/DDBJ whole genome shotgun (WGS) entry which is preliminary data.</text>
</comment>
<evidence type="ECO:0000256" key="2">
    <source>
        <dbReference type="ARBA" id="ARBA00007337"/>
    </source>
</evidence>
<dbReference type="Gene3D" id="3.30.1330.30">
    <property type="match status" value="1"/>
</dbReference>
<dbReference type="GO" id="GO:0031429">
    <property type="term" value="C:box H/ACA snoRNP complex"/>
    <property type="evidence" value="ECO:0007669"/>
    <property type="project" value="UniProtKB-UniRule"/>
</dbReference>